<accession>A0A939FTU6</accession>
<evidence type="ECO:0000313" key="1">
    <source>
        <dbReference type="EMBL" id="MBO0657227.1"/>
    </source>
</evidence>
<organism evidence="1 2">
    <name type="scientific">Streptomyces triculaminicus</name>
    <dbReference type="NCBI Taxonomy" id="2816232"/>
    <lineage>
        <taxon>Bacteria</taxon>
        <taxon>Bacillati</taxon>
        <taxon>Actinomycetota</taxon>
        <taxon>Actinomycetes</taxon>
        <taxon>Kitasatosporales</taxon>
        <taxon>Streptomycetaceae</taxon>
        <taxon>Streptomyces</taxon>
    </lineage>
</organism>
<dbReference type="Proteomes" id="UP000664781">
    <property type="component" value="Unassembled WGS sequence"/>
</dbReference>
<dbReference type="EMBL" id="JAFMOF010000007">
    <property type="protein sequence ID" value="MBO0657227.1"/>
    <property type="molecule type" value="Genomic_DNA"/>
</dbReference>
<comment type="caution">
    <text evidence="1">The sequence shown here is derived from an EMBL/GenBank/DDBJ whole genome shotgun (WGS) entry which is preliminary data.</text>
</comment>
<evidence type="ECO:0000313" key="2">
    <source>
        <dbReference type="Proteomes" id="UP000664781"/>
    </source>
</evidence>
<dbReference type="AlphaFoldDB" id="A0A939FTU6"/>
<sequence>MSSDADREEPSRALSTWPMERLWAFALEAQGQELEAARVIAQAHADRCEEPQETRRQWAKLSLQVNQLLPSDTQWDRARLAQQNFILRMWVIDQLGPDDEDPDWNPERLAADTAAVFTLAPSDTRALAGHWRSLAIDQIGELDGGTRT</sequence>
<dbReference type="RefSeq" id="WP_207248809.1">
    <property type="nucleotide sequence ID" value="NZ_JAFMOF010000007.1"/>
</dbReference>
<protein>
    <submittedName>
        <fullName evidence="1">Uncharacterized protein</fullName>
    </submittedName>
</protein>
<name>A0A939FTU6_9ACTN</name>
<proteinExistence type="predicted"/>
<reference evidence="1" key="1">
    <citation type="submission" date="2021-03" db="EMBL/GenBank/DDBJ databases">
        <title>Streptomyces strains.</title>
        <authorList>
            <person name="Lund M.B."/>
            <person name="Toerring T."/>
        </authorList>
    </citation>
    <scope>NUCLEOTIDE SEQUENCE</scope>
    <source>
        <strain evidence="1">JCM 4242</strain>
    </source>
</reference>
<keyword evidence="2" id="KW-1185">Reference proteome</keyword>
<gene>
    <name evidence="1" type="ORF">J1792_32295</name>
</gene>